<dbReference type="Proteomes" id="UP000315395">
    <property type="component" value="Chromosome"/>
</dbReference>
<gene>
    <name evidence="2" type="ORF">FNH13_01045</name>
</gene>
<keyword evidence="3" id="KW-1185">Reference proteome</keyword>
<reference evidence="2 3" key="1">
    <citation type="submission" date="2019-07" db="EMBL/GenBank/DDBJ databases">
        <title>complete genome sequencing of Ornithinimicrobium sp. H23M54.</title>
        <authorList>
            <person name="Bae J.-W."/>
            <person name="Lee S.-Y."/>
        </authorList>
    </citation>
    <scope>NUCLEOTIDE SEQUENCE [LARGE SCALE GENOMIC DNA]</scope>
    <source>
        <strain evidence="2 3">H23M54</strain>
    </source>
</reference>
<dbReference type="OrthoDB" id="4848659at2"/>
<accession>A0A516G6T9</accession>
<dbReference type="InterPro" id="IPR009492">
    <property type="entry name" value="TniQ"/>
</dbReference>
<dbReference type="KEGG" id="orz:FNH13_01045"/>
<evidence type="ECO:0000313" key="2">
    <source>
        <dbReference type="EMBL" id="QDO87080.1"/>
    </source>
</evidence>
<feature type="domain" description="TniQ" evidence="1">
    <location>
        <begin position="8"/>
        <end position="127"/>
    </location>
</feature>
<dbReference type="AlphaFoldDB" id="A0A516G6T9"/>
<sequence length="488" mass="52974">MRPDQPLPVRPAVIDGEALSGYAVRLADANGLHLSSLLPRGFVDSVAPAGVVTRLATAAGLPPAQVESMTLATMPVAVRGRGKRLRHGWRLHQDIAWVCPVCTDQTGYRALLWRLALMPVCTRCGVLLVQDFEIPSARPAPTQLLDLAAGLAELVRTSVVKPRSRGALYRLRRRCQSLAASIEPCDGPAAAGLPPVNIADARNWGPHPAPDPATMAALLLTAGGSLIPRGKRSATGSRTSEFTTADRDRLEWFLTQLRQHVVRHDLAPGHVPTTLPQVIDGQRQARRPGQWLSLTRAAAALYMMIARAHGQDDTPITALLALGVPDLPTCLLIDAIDAGRGLRAYDADRLNAALQVLIADGLVDYQHRRDTLRAVTRLPRSTTHRLRAPLPGTIEHPAVPLGLGWIWTRFTQGPMRSSRWPQIPDRDVHAFDTALDPETRLLLHETGQELLADAHLHPTHGTPATVEALLLTGPTLRAGRRVRKETIG</sequence>
<evidence type="ECO:0000259" key="1">
    <source>
        <dbReference type="Pfam" id="PF06527"/>
    </source>
</evidence>
<name>A0A516G6T9_9MICO</name>
<organism evidence="2 3">
    <name type="scientific">Ornithinimicrobium ciconiae</name>
    <dbReference type="NCBI Taxonomy" id="2594265"/>
    <lineage>
        <taxon>Bacteria</taxon>
        <taxon>Bacillati</taxon>
        <taxon>Actinomycetota</taxon>
        <taxon>Actinomycetes</taxon>
        <taxon>Micrococcales</taxon>
        <taxon>Ornithinimicrobiaceae</taxon>
        <taxon>Ornithinimicrobium</taxon>
    </lineage>
</organism>
<protein>
    <submittedName>
        <fullName evidence="2">TniQ family protein</fullName>
    </submittedName>
</protein>
<dbReference type="RefSeq" id="WP_143781739.1">
    <property type="nucleotide sequence ID" value="NZ_CP041616.1"/>
</dbReference>
<dbReference type="EMBL" id="CP041616">
    <property type="protein sequence ID" value="QDO87080.1"/>
    <property type="molecule type" value="Genomic_DNA"/>
</dbReference>
<evidence type="ECO:0000313" key="3">
    <source>
        <dbReference type="Proteomes" id="UP000315395"/>
    </source>
</evidence>
<dbReference type="Pfam" id="PF06527">
    <property type="entry name" value="TniQ"/>
    <property type="match status" value="1"/>
</dbReference>
<proteinExistence type="predicted"/>